<dbReference type="HAMAP" id="MF_00488">
    <property type="entry name" value="Lactate_dehydrog"/>
    <property type="match status" value="1"/>
</dbReference>
<dbReference type="UniPathway" id="UPA00554">
    <property type="reaction ID" value="UER00611"/>
</dbReference>
<comment type="catalytic activity">
    <reaction evidence="8 10">
        <text>(S)-lactate + NAD(+) = pyruvate + NADH + H(+)</text>
        <dbReference type="Rhea" id="RHEA:23444"/>
        <dbReference type="ChEBI" id="CHEBI:15361"/>
        <dbReference type="ChEBI" id="CHEBI:15378"/>
        <dbReference type="ChEBI" id="CHEBI:16651"/>
        <dbReference type="ChEBI" id="CHEBI:57540"/>
        <dbReference type="ChEBI" id="CHEBI:57945"/>
        <dbReference type="EC" id="1.1.1.27"/>
    </reaction>
</comment>
<dbReference type="InterPro" id="IPR018177">
    <property type="entry name" value="L-lactate_DH_AS"/>
</dbReference>
<dbReference type="GO" id="GO:0006089">
    <property type="term" value="P:lactate metabolic process"/>
    <property type="evidence" value="ECO:0007669"/>
    <property type="project" value="TreeGrafter"/>
</dbReference>
<dbReference type="Pfam" id="PF00056">
    <property type="entry name" value="Ldh_1_N"/>
    <property type="match status" value="1"/>
</dbReference>
<feature type="binding site" evidence="10">
    <location>
        <begin position="134"/>
        <end position="136"/>
    </location>
    <ligand>
        <name>NAD(+)</name>
        <dbReference type="ChEBI" id="CHEBI:57540"/>
    </ligand>
</feature>
<feature type="active site" description="Proton acceptor" evidence="10 11">
    <location>
        <position position="191"/>
    </location>
</feature>
<dbReference type="InterPro" id="IPR001557">
    <property type="entry name" value="L-lactate/malate_DH"/>
</dbReference>
<feature type="binding site" evidence="10">
    <location>
        <begin position="164"/>
        <end position="167"/>
    </location>
    <ligand>
        <name>substrate</name>
    </ligand>
</feature>
<feature type="domain" description="Lactate/malate dehydrogenase C-terminal" evidence="14">
    <location>
        <begin position="161"/>
        <end position="329"/>
    </location>
</feature>
<evidence type="ECO:0000256" key="2">
    <source>
        <dbReference type="ARBA" id="ARBA00006054"/>
    </source>
</evidence>
<feature type="binding site" evidence="10">
    <location>
        <begin position="95"/>
        <end position="96"/>
    </location>
    <ligand>
        <name>NAD(+)</name>
        <dbReference type="ChEBI" id="CHEBI:57540"/>
    </ligand>
</feature>
<dbReference type="InterPro" id="IPR015955">
    <property type="entry name" value="Lactate_DH/Glyco_Ohase_4_C"/>
</dbReference>
<name>D1YL76_LACGS</name>
<feature type="binding site" evidence="10">
    <location>
        <position position="245"/>
    </location>
    <ligand>
        <name>substrate</name>
    </ligand>
</feature>
<comment type="caution">
    <text evidence="10">Lacks conserved residue(s) required for the propagation of feature annotation.</text>
</comment>
<feature type="binding site" evidence="10">
    <location>
        <position position="159"/>
    </location>
    <ligand>
        <name>NAD(+)</name>
        <dbReference type="ChEBI" id="CHEBI:57540"/>
    </ligand>
</feature>
<keyword evidence="6 10" id="KW-0560">Oxidoreductase</keyword>
<feature type="binding site" evidence="10">
    <location>
        <position position="56"/>
    </location>
    <ligand>
        <name>NAD(+)</name>
        <dbReference type="ChEBI" id="CHEBI:57540"/>
    </ligand>
</feature>
<keyword evidence="7 10" id="KW-0520">NAD</keyword>
<evidence type="ECO:0000256" key="10">
    <source>
        <dbReference type="HAMAP-Rule" id="MF_00488"/>
    </source>
</evidence>
<feature type="modified residue" description="Phosphotyrosine" evidence="10">
    <location>
        <position position="236"/>
    </location>
</feature>
<comment type="function">
    <text evidence="9 10">Catalyzes the conversion of lactate to pyruvate.</text>
</comment>
<dbReference type="PRINTS" id="PR00086">
    <property type="entry name" value="LLDHDRGNASE"/>
</dbReference>
<evidence type="ECO:0000256" key="5">
    <source>
        <dbReference type="ARBA" id="ARBA00016495"/>
    </source>
</evidence>
<evidence type="ECO:0000256" key="12">
    <source>
        <dbReference type="PIRSR" id="PIRSR000102-3"/>
    </source>
</evidence>
<comment type="caution">
    <text evidence="15">The sequence shown here is derived from an EMBL/GenBank/DDBJ whole genome shotgun (WGS) entry which is preliminary data.</text>
</comment>
<evidence type="ECO:0000256" key="3">
    <source>
        <dbReference type="ARBA" id="ARBA00011881"/>
    </source>
</evidence>
<dbReference type="EC" id="1.1.1.27" evidence="4 10"/>
<dbReference type="CDD" id="cd05291">
    <property type="entry name" value="HicDH_like"/>
    <property type="match status" value="1"/>
</dbReference>
<feature type="binding site" evidence="12">
    <location>
        <begin position="26"/>
        <end position="31"/>
    </location>
    <ligand>
        <name>NAD(+)</name>
        <dbReference type="ChEBI" id="CHEBI:57540"/>
    </ligand>
</feature>
<sequence length="336" mass="36628">MLNKSLIWKEVLANVRRKIHKIILVGDGAVGSTYAFSLVQQGIAQELGIVDIVKERTQGDAIDLADATPWIAPKTIYSAEYSDAKDADLVVISAGAPQKPGETRLDLVNKNLKILSSIVEPIVESGFNGIFLVAANPVDILTHATWRMSGFPKDRVIGSGTSLDTGRLQKVIGEMEHVDPRSVNAYMLGEHGDTEFPVWSYNNVGGVKVSDWVKAHPEVGENKLEAIHKEVADMAYDIINKKGATFYGIGTALAFITKAILNNEHRVLPLSVPMDGEYGLHDLHIGTPAVVGRHGLEQVIEMPLSADEQAKMEASAKQLKEVMDKAFKETGVKVRQ</sequence>
<dbReference type="PANTHER" id="PTHR43128">
    <property type="entry name" value="L-2-HYDROXYCARBOXYLATE DEHYDROGENASE (NAD(P)(+))"/>
    <property type="match status" value="1"/>
</dbReference>
<evidence type="ECO:0000256" key="11">
    <source>
        <dbReference type="PIRSR" id="PIRSR000102-1"/>
    </source>
</evidence>
<feature type="binding site" evidence="10">
    <location>
        <position position="104"/>
    </location>
    <ligand>
        <name>substrate</name>
    </ligand>
</feature>
<keyword evidence="10" id="KW-0597">Phosphoprotein</keyword>
<feature type="binding site" evidence="10">
    <location>
        <position position="98"/>
    </location>
    <ligand>
        <name>substrate</name>
    </ligand>
</feature>
<comment type="subcellular location">
    <subcellularLocation>
        <location evidence="10">Cytoplasm</location>
    </subcellularLocation>
</comment>
<dbReference type="GO" id="GO:0004459">
    <property type="term" value="F:L-lactate dehydrogenase (NAD+) activity"/>
    <property type="evidence" value="ECO:0007669"/>
    <property type="project" value="UniProtKB-UniRule"/>
</dbReference>
<dbReference type="Pfam" id="PF02866">
    <property type="entry name" value="Ldh_1_C"/>
    <property type="match status" value="1"/>
</dbReference>
<evidence type="ECO:0000256" key="9">
    <source>
        <dbReference type="ARBA" id="ARBA00056904"/>
    </source>
</evidence>
<feature type="binding site" evidence="10">
    <location>
        <position position="117"/>
    </location>
    <ligand>
        <name>NAD(+)</name>
        <dbReference type="ChEBI" id="CHEBI:57540"/>
    </ligand>
</feature>
<dbReference type="NCBIfam" id="TIGR01771">
    <property type="entry name" value="L-LDH-NAD"/>
    <property type="match status" value="1"/>
</dbReference>
<proteinExistence type="inferred from homology"/>
<evidence type="ECO:0000256" key="7">
    <source>
        <dbReference type="ARBA" id="ARBA00023027"/>
    </source>
</evidence>
<dbReference type="InterPro" id="IPR022383">
    <property type="entry name" value="Lactate/malate_DH_C"/>
</dbReference>
<dbReference type="Gene3D" id="3.90.110.10">
    <property type="entry name" value="Lactate dehydrogenase/glycoside hydrolase, family 4, C-terminal"/>
    <property type="match status" value="1"/>
</dbReference>
<organism evidence="15 16">
    <name type="scientific">Lactobacillus gasseri 224-1</name>
    <dbReference type="NCBI Taxonomy" id="679196"/>
    <lineage>
        <taxon>Bacteria</taxon>
        <taxon>Bacillati</taxon>
        <taxon>Bacillota</taxon>
        <taxon>Bacilli</taxon>
        <taxon>Lactobacillales</taxon>
        <taxon>Lactobacillaceae</taxon>
        <taxon>Lactobacillus</taxon>
    </lineage>
</organism>
<dbReference type="AlphaFoldDB" id="D1YL76"/>
<gene>
    <name evidence="10" type="primary">ldh</name>
    <name evidence="15" type="ORF">HMPREF9209_1915</name>
</gene>
<dbReference type="NCBIfam" id="NF000824">
    <property type="entry name" value="PRK00066.1"/>
    <property type="match status" value="1"/>
</dbReference>
<dbReference type="Proteomes" id="UP000003684">
    <property type="component" value="Unassembled WGS sequence"/>
</dbReference>
<evidence type="ECO:0000259" key="13">
    <source>
        <dbReference type="Pfam" id="PF00056"/>
    </source>
</evidence>
<evidence type="ECO:0000256" key="8">
    <source>
        <dbReference type="ARBA" id="ARBA00049258"/>
    </source>
</evidence>
<feature type="binding site" evidence="10">
    <location>
        <position position="30"/>
    </location>
    <ligand>
        <name>NAD(+)</name>
        <dbReference type="ChEBI" id="CHEBI:57540"/>
    </ligand>
</feature>
<feature type="domain" description="Lactate/malate dehydrogenase N-terminal" evidence="13">
    <location>
        <begin position="21"/>
        <end position="158"/>
    </location>
</feature>
<evidence type="ECO:0000259" key="14">
    <source>
        <dbReference type="Pfam" id="PF02866"/>
    </source>
</evidence>
<keyword evidence="10" id="KW-0963">Cytoplasm</keyword>
<dbReference type="PROSITE" id="PS00064">
    <property type="entry name" value="L_LDH"/>
    <property type="match status" value="1"/>
</dbReference>
<evidence type="ECO:0000256" key="4">
    <source>
        <dbReference type="ARBA" id="ARBA00012967"/>
    </source>
</evidence>
<comment type="pathway">
    <text evidence="1 10">Fermentation; pyruvate fermentation to lactate; (S)-lactate from pyruvate: step 1/1.</text>
</comment>
<reference evidence="15 16" key="1">
    <citation type="submission" date="2009-12" db="EMBL/GenBank/DDBJ databases">
        <title>Genome Sequence of Lactobacillus gasseri 224-1.</title>
        <authorList>
            <person name="Durkin A.S."/>
            <person name="Madupu R."/>
            <person name="Torralba M."/>
            <person name="Methe B."/>
            <person name="Sutton G."/>
            <person name="Strausberg R.L."/>
            <person name="Nelson K.E."/>
        </authorList>
    </citation>
    <scope>NUCLEOTIDE SEQUENCE [LARGE SCALE GENOMIC DNA]</scope>
    <source>
        <strain evidence="15 16">224-1</strain>
    </source>
</reference>
<dbReference type="PIRSF" id="PIRSF000102">
    <property type="entry name" value="Lac_mal_DH"/>
    <property type="match status" value="1"/>
</dbReference>
<dbReference type="GO" id="GO:0005737">
    <property type="term" value="C:cytoplasm"/>
    <property type="evidence" value="ECO:0007669"/>
    <property type="project" value="UniProtKB-SubCell"/>
</dbReference>
<dbReference type="InterPro" id="IPR001236">
    <property type="entry name" value="Lactate/malate_DH_N"/>
</dbReference>
<comment type="similarity">
    <text evidence="2 10">Belongs to the LDH/MDH superfamily. LDH family.</text>
</comment>
<dbReference type="GO" id="GO:0006096">
    <property type="term" value="P:glycolytic process"/>
    <property type="evidence" value="ECO:0007669"/>
    <property type="project" value="UniProtKB-UniRule"/>
</dbReference>
<protein>
    <recommendedName>
        <fullName evidence="5 10">L-lactate dehydrogenase</fullName>
        <shortName evidence="10">L-LDH</shortName>
        <ecNumber evidence="4 10">1.1.1.27</ecNumber>
    </recommendedName>
</protein>
<dbReference type="FunFam" id="3.40.50.720:FF:000018">
    <property type="entry name" value="Malate dehydrogenase"/>
    <property type="match status" value="1"/>
</dbReference>
<dbReference type="InterPro" id="IPR036291">
    <property type="entry name" value="NAD(P)-bd_dom_sf"/>
</dbReference>
<feature type="binding site" evidence="10">
    <location>
        <begin position="136"/>
        <end position="139"/>
    </location>
    <ligand>
        <name>substrate</name>
    </ligand>
</feature>
<evidence type="ECO:0000256" key="1">
    <source>
        <dbReference type="ARBA" id="ARBA00004843"/>
    </source>
</evidence>
<evidence type="ECO:0000313" key="16">
    <source>
        <dbReference type="Proteomes" id="UP000003684"/>
    </source>
</evidence>
<feature type="binding site" evidence="10 12">
    <location>
        <position position="51"/>
    </location>
    <ligand>
        <name>NAD(+)</name>
        <dbReference type="ChEBI" id="CHEBI:57540"/>
    </ligand>
</feature>
<comment type="subunit">
    <text evidence="3 10">Homotetramer.</text>
</comment>
<dbReference type="SUPFAM" id="SSF51735">
    <property type="entry name" value="NAD(P)-binding Rossmann-fold domains"/>
    <property type="match status" value="1"/>
</dbReference>
<feature type="binding site" evidence="12">
    <location>
        <position position="111"/>
    </location>
    <ligand>
        <name>NAD(+)</name>
        <dbReference type="ChEBI" id="CHEBI:57540"/>
    </ligand>
</feature>
<dbReference type="Gene3D" id="3.40.50.720">
    <property type="entry name" value="NAD(P)-binding Rossmann-like Domain"/>
    <property type="match status" value="1"/>
</dbReference>
<dbReference type="SUPFAM" id="SSF56327">
    <property type="entry name" value="LDH C-terminal domain-like"/>
    <property type="match status" value="1"/>
</dbReference>
<feature type="binding site" evidence="10">
    <location>
        <position position="81"/>
    </location>
    <ligand>
        <name>NAD(+)</name>
        <dbReference type="ChEBI" id="CHEBI:57540"/>
    </ligand>
</feature>
<evidence type="ECO:0000256" key="6">
    <source>
        <dbReference type="ARBA" id="ARBA00023002"/>
    </source>
</evidence>
<dbReference type="EMBL" id="ADFT01000034">
    <property type="protein sequence ID" value="EFB61980.1"/>
    <property type="molecule type" value="Genomic_DNA"/>
</dbReference>
<dbReference type="InterPro" id="IPR011304">
    <property type="entry name" value="L-lactate_DH"/>
</dbReference>
<dbReference type="PANTHER" id="PTHR43128:SF16">
    <property type="entry name" value="L-LACTATE DEHYDROGENASE"/>
    <property type="match status" value="1"/>
</dbReference>
<accession>D1YL76</accession>
<evidence type="ECO:0000313" key="15">
    <source>
        <dbReference type="EMBL" id="EFB61980.1"/>
    </source>
</evidence>